<keyword evidence="1" id="KW-0732">Signal</keyword>
<accession>A0A5C6FHX0</accession>
<evidence type="ECO:0000313" key="3">
    <source>
        <dbReference type="EMBL" id="TWU60153.1"/>
    </source>
</evidence>
<dbReference type="Proteomes" id="UP000318288">
    <property type="component" value="Unassembled WGS sequence"/>
</dbReference>
<dbReference type="Pfam" id="PF11790">
    <property type="entry name" value="Glyco_hydro_cc"/>
    <property type="match status" value="1"/>
</dbReference>
<proteinExistence type="predicted"/>
<evidence type="ECO:0000259" key="2">
    <source>
        <dbReference type="Pfam" id="PF11790"/>
    </source>
</evidence>
<dbReference type="Gene3D" id="3.20.20.80">
    <property type="entry name" value="Glycosidases"/>
    <property type="match status" value="1"/>
</dbReference>
<dbReference type="InterPro" id="IPR024655">
    <property type="entry name" value="Asl1_glyco_hydro_catalytic"/>
</dbReference>
<dbReference type="InterPro" id="IPR017853">
    <property type="entry name" value="GH"/>
</dbReference>
<reference evidence="3 4" key="1">
    <citation type="submission" date="2019-02" db="EMBL/GenBank/DDBJ databases">
        <title>Deep-cultivation of Planctomycetes and their phenomic and genomic characterization uncovers novel biology.</title>
        <authorList>
            <person name="Wiegand S."/>
            <person name="Jogler M."/>
            <person name="Boedeker C."/>
            <person name="Pinto D."/>
            <person name="Vollmers J."/>
            <person name="Rivas-Marin E."/>
            <person name="Kohn T."/>
            <person name="Peeters S.H."/>
            <person name="Heuer A."/>
            <person name="Rast P."/>
            <person name="Oberbeckmann S."/>
            <person name="Bunk B."/>
            <person name="Jeske O."/>
            <person name="Meyerdierks A."/>
            <person name="Storesund J.E."/>
            <person name="Kallscheuer N."/>
            <person name="Luecker S."/>
            <person name="Lage O.M."/>
            <person name="Pohl T."/>
            <person name="Merkel B.J."/>
            <person name="Hornburger P."/>
            <person name="Mueller R.-W."/>
            <person name="Bruemmer F."/>
            <person name="Labrenz M."/>
            <person name="Spormann A.M."/>
            <person name="Op Den Camp H."/>
            <person name="Overmann J."/>
            <person name="Amann R."/>
            <person name="Jetten M.S.M."/>
            <person name="Mascher T."/>
            <person name="Medema M.H."/>
            <person name="Devos D.P."/>
            <person name="Kaster A.-K."/>
            <person name="Ovreas L."/>
            <person name="Rohde M."/>
            <person name="Galperin M.Y."/>
            <person name="Jogler C."/>
        </authorList>
    </citation>
    <scope>NUCLEOTIDE SEQUENCE [LARGE SCALE GENOMIC DNA]</scope>
    <source>
        <strain evidence="3 4">Poly51</strain>
    </source>
</reference>
<feature type="chain" id="PRO_5023047525" evidence="1">
    <location>
        <begin position="18"/>
        <end position="684"/>
    </location>
</feature>
<comment type="caution">
    <text evidence="3">The sequence shown here is derived from an EMBL/GenBank/DDBJ whole genome shotgun (WGS) entry which is preliminary data.</text>
</comment>
<dbReference type="OrthoDB" id="9809583at2"/>
<dbReference type="GO" id="GO:0071966">
    <property type="term" value="P:fungal-type cell wall polysaccharide metabolic process"/>
    <property type="evidence" value="ECO:0007669"/>
    <property type="project" value="TreeGrafter"/>
</dbReference>
<dbReference type="SUPFAM" id="SSF51126">
    <property type="entry name" value="Pectin lyase-like"/>
    <property type="match status" value="1"/>
</dbReference>
<keyword evidence="3" id="KW-0378">Hydrolase</keyword>
<dbReference type="AlphaFoldDB" id="A0A5C6FHX0"/>
<dbReference type="PANTHER" id="PTHR34154:SF3">
    <property type="entry name" value="ALKALI-SENSITIVE LINKAGE PROTEIN 1"/>
    <property type="match status" value="1"/>
</dbReference>
<name>A0A5C6FHX0_9BACT</name>
<feature type="domain" description="Asl1-like glycosyl hydrolase catalytic" evidence="2">
    <location>
        <begin position="27"/>
        <end position="271"/>
    </location>
</feature>
<protein>
    <submittedName>
        <fullName evidence="3">Glycosyl hydrolase catalytic core</fullName>
    </submittedName>
</protein>
<dbReference type="InterPro" id="IPR053183">
    <property type="entry name" value="ASL1"/>
</dbReference>
<organism evidence="3 4">
    <name type="scientific">Rubripirellula tenax</name>
    <dbReference type="NCBI Taxonomy" id="2528015"/>
    <lineage>
        <taxon>Bacteria</taxon>
        <taxon>Pseudomonadati</taxon>
        <taxon>Planctomycetota</taxon>
        <taxon>Planctomycetia</taxon>
        <taxon>Pirellulales</taxon>
        <taxon>Pirellulaceae</taxon>
        <taxon>Rubripirellula</taxon>
    </lineage>
</organism>
<evidence type="ECO:0000313" key="4">
    <source>
        <dbReference type="Proteomes" id="UP000318288"/>
    </source>
</evidence>
<dbReference type="SUPFAM" id="SSF51445">
    <property type="entry name" value="(Trans)glycosidases"/>
    <property type="match status" value="1"/>
</dbReference>
<keyword evidence="4" id="KW-1185">Reference proteome</keyword>
<dbReference type="EMBL" id="SJPW01000001">
    <property type="protein sequence ID" value="TWU60153.1"/>
    <property type="molecule type" value="Genomic_DNA"/>
</dbReference>
<dbReference type="PANTHER" id="PTHR34154">
    <property type="entry name" value="ALKALI-SENSITIVE LINKAGE PROTEIN 1"/>
    <property type="match status" value="1"/>
</dbReference>
<evidence type="ECO:0000256" key="1">
    <source>
        <dbReference type="SAM" id="SignalP"/>
    </source>
</evidence>
<feature type="signal peptide" evidence="1">
    <location>
        <begin position="1"/>
        <end position="17"/>
    </location>
</feature>
<gene>
    <name evidence="3" type="ORF">Poly51_04280</name>
</gene>
<sequence precursor="true">MRFLLTLAFLVSTLSVASGQSVKRGISGNASANANGMNSRWHYWWHYLDPADSDYNVSERMPMLYAGYTDAWLNNAIDYIQDRGDQVNYVLGFNEPERADQGFTTVDRAVDAWQLIQNRFQGTGIQLVSPAVSDNTHGREWLSDFMQRVETNNMQVDAIAFHWYGNVNINNPVGSANSFLARVDDYHNTYGRPVWITEFAGVDWDGQYTDEQMVAFNSAFLEHAIAGLEARDYVDRYAWFQFGEDRDHQYTRLTTTDTYGLRRPTPVGRAYTPEQVLSAGETFDLGGQSQNGDYFYLHGGLLTNDGPAMDGHSVGGIYTLSNDDGTLLASSIGGSSDWRVNAGAYVRVEENATLRKVGDNTVRLDGNRLYVDGQIRLMGGEGNNGTLAISETRETRGNGYFRMDFDSNLRLGTNSPTLGTHLPYDMQLRGGRISVDGTDNTLSGDLTLYESTTIDVLGELDLQGNFLASPGGQVRGIWKLGSGTLNLSGNNVVTGDIHANVGSLLVNGETLVNQVNVASDAILGGSGTIRGHVNALGTISPGNSTGLLTMDSLTLQDGSLATFEIGSLFDFDQLMIQTGLVIGADVTLQLSLIDGFQPQVGDTFQIFTAGSVIGDFDNFDTPSLVNGVWDFRQLSSGLIQVTAVPEPGSFVVLAAMGLVWRWRRKRKASLRTPAADTRPIGNQS</sequence>
<dbReference type="GO" id="GO:0016787">
    <property type="term" value="F:hydrolase activity"/>
    <property type="evidence" value="ECO:0007669"/>
    <property type="project" value="UniProtKB-KW"/>
</dbReference>
<dbReference type="InterPro" id="IPR011050">
    <property type="entry name" value="Pectin_lyase_fold/virulence"/>
</dbReference>
<dbReference type="RefSeq" id="WP_146453730.1">
    <property type="nucleotide sequence ID" value="NZ_SJPW01000001.1"/>
</dbReference>